<gene>
    <name evidence="1" type="ORF">PECAL_3P13210</name>
</gene>
<reference evidence="1" key="1">
    <citation type="submission" date="2021-11" db="EMBL/GenBank/DDBJ databases">
        <authorList>
            <consortium name="Genoscope - CEA"/>
            <person name="William W."/>
        </authorList>
    </citation>
    <scope>NUCLEOTIDE SEQUENCE</scope>
</reference>
<keyword evidence="2" id="KW-1185">Reference proteome</keyword>
<sequence length="324" mass="35145">MPAVPPKKASVILRLLDATDKELHAIKLEVAPSKLATPLQTYVERFARHYNRRCAPEDRVDAAALAAADAEGELDAAVPVGNLVDAQKTLRVVLRKAVVEEAAPAEDATAGDEAIASLNFEPSATFTGSRPGKAFKRGYLGQGYYTDVTQSDDAFEASATYTGPRPGRVFTTRRSGTGYYLDTPPLDHGGALVVRQFEPPPPNGRVYSKNEFDVLRETAPPETTLCLFFEDGEETEKLRDAFGAMALRFWPRAILLRAGLRTDLAKACDVSATAFVFFRGGKAVDKCSDEMALQVKLAKASSFSASTRVVKRREAWGAGLLARD</sequence>
<dbReference type="OrthoDB" id="2121326at2759"/>
<evidence type="ECO:0000313" key="1">
    <source>
        <dbReference type="EMBL" id="CAH0371382.1"/>
    </source>
</evidence>
<protein>
    <submittedName>
        <fullName evidence="1">Uncharacterized protein</fullName>
    </submittedName>
</protein>
<name>A0A8J2SQ82_9STRA</name>
<dbReference type="Proteomes" id="UP000789595">
    <property type="component" value="Unassembled WGS sequence"/>
</dbReference>
<comment type="caution">
    <text evidence="1">The sequence shown here is derived from an EMBL/GenBank/DDBJ whole genome shotgun (WGS) entry which is preliminary data.</text>
</comment>
<proteinExistence type="predicted"/>
<organism evidence="1 2">
    <name type="scientific">Pelagomonas calceolata</name>
    <dbReference type="NCBI Taxonomy" id="35677"/>
    <lineage>
        <taxon>Eukaryota</taxon>
        <taxon>Sar</taxon>
        <taxon>Stramenopiles</taxon>
        <taxon>Ochrophyta</taxon>
        <taxon>Pelagophyceae</taxon>
        <taxon>Pelagomonadales</taxon>
        <taxon>Pelagomonadaceae</taxon>
        <taxon>Pelagomonas</taxon>
    </lineage>
</organism>
<evidence type="ECO:0000313" key="2">
    <source>
        <dbReference type="Proteomes" id="UP000789595"/>
    </source>
</evidence>
<dbReference type="AlphaFoldDB" id="A0A8J2SQ82"/>
<accession>A0A8J2SQ82</accession>
<dbReference type="EMBL" id="CAKKNE010000003">
    <property type="protein sequence ID" value="CAH0371382.1"/>
    <property type="molecule type" value="Genomic_DNA"/>
</dbReference>